<evidence type="ECO:0000313" key="2">
    <source>
        <dbReference type="Proteomes" id="UP001216390"/>
    </source>
</evidence>
<sequence length="47" mass="5168">MLLPPDLDLDAPREQIVQRLVVESGYDEAAAREVVDDLLSDDGSVLE</sequence>
<proteinExistence type="predicted"/>
<protein>
    <submittedName>
        <fullName evidence="1">Uncharacterized protein</fullName>
    </submittedName>
</protein>
<dbReference type="KEGG" id="ima:PO878_20375"/>
<evidence type="ECO:0000313" key="1">
    <source>
        <dbReference type="EMBL" id="WCO66851.1"/>
    </source>
</evidence>
<dbReference type="EMBL" id="CP116942">
    <property type="protein sequence ID" value="WCO66851.1"/>
    <property type="molecule type" value="Genomic_DNA"/>
</dbReference>
<keyword evidence="2" id="KW-1185">Reference proteome</keyword>
<name>A0AAE9YFG8_9ACTN</name>
<accession>A0AAE9YFG8</accession>
<dbReference type="Proteomes" id="UP001216390">
    <property type="component" value="Chromosome"/>
</dbReference>
<organism evidence="1 2">
    <name type="scientific">Iamia majanohamensis</name>
    <dbReference type="NCBI Taxonomy" id="467976"/>
    <lineage>
        <taxon>Bacteria</taxon>
        <taxon>Bacillati</taxon>
        <taxon>Actinomycetota</taxon>
        <taxon>Acidimicrobiia</taxon>
        <taxon>Acidimicrobiales</taxon>
        <taxon>Iamiaceae</taxon>
        <taxon>Iamia</taxon>
    </lineage>
</organism>
<dbReference type="AlphaFoldDB" id="A0AAE9YFG8"/>
<gene>
    <name evidence="1" type="ORF">PO878_20375</name>
</gene>
<dbReference type="RefSeq" id="WP_272736373.1">
    <property type="nucleotide sequence ID" value="NZ_CP116942.1"/>
</dbReference>
<reference evidence="1" key="1">
    <citation type="submission" date="2023-01" db="EMBL/GenBank/DDBJ databases">
        <title>The diversity of Class Acidimicrobiia in South China Sea sediment environments and the proposal of Iamia marina sp. nov., a novel species of the genus Iamia.</title>
        <authorList>
            <person name="He Y."/>
            <person name="Tian X."/>
        </authorList>
    </citation>
    <scope>NUCLEOTIDE SEQUENCE</scope>
    <source>
        <strain evidence="1">DSM 19957</strain>
    </source>
</reference>